<keyword evidence="2" id="KW-1185">Reference proteome</keyword>
<organism evidence="1 2">
    <name type="scientific">Trifolium medium</name>
    <dbReference type="NCBI Taxonomy" id="97028"/>
    <lineage>
        <taxon>Eukaryota</taxon>
        <taxon>Viridiplantae</taxon>
        <taxon>Streptophyta</taxon>
        <taxon>Embryophyta</taxon>
        <taxon>Tracheophyta</taxon>
        <taxon>Spermatophyta</taxon>
        <taxon>Magnoliopsida</taxon>
        <taxon>eudicotyledons</taxon>
        <taxon>Gunneridae</taxon>
        <taxon>Pentapetalae</taxon>
        <taxon>rosids</taxon>
        <taxon>fabids</taxon>
        <taxon>Fabales</taxon>
        <taxon>Fabaceae</taxon>
        <taxon>Papilionoideae</taxon>
        <taxon>50 kb inversion clade</taxon>
        <taxon>NPAAA clade</taxon>
        <taxon>Hologalegina</taxon>
        <taxon>IRL clade</taxon>
        <taxon>Trifolieae</taxon>
        <taxon>Trifolium</taxon>
    </lineage>
</organism>
<sequence length="135" mass="14653">MLSIVWKESLKWLGIYTAFVEGGFDHFKTFKGLVAGGKKAKEMLGVVWIVSRSHVVCAAFVSSIAVAVVSHNAMSRSLGSEACFASRARDLLLALARDPIAAPSWLKSGALSFQVACKWALQYLFGCFACSVQIY</sequence>
<accession>A0A392PAA1</accession>
<comment type="caution">
    <text evidence="1">The sequence shown here is derived from an EMBL/GenBank/DDBJ whole genome shotgun (WGS) entry which is preliminary data.</text>
</comment>
<protein>
    <submittedName>
        <fullName evidence="1">Uncharacterized protein</fullName>
    </submittedName>
</protein>
<reference evidence="1 2" key="1">
    <citation type="journal article" date="2018" name="Front. Plant Sci.">
        <title>Red Clover (Trifolium pratense) and Zigzag Clover (T. medium) - A Picture of Genomic Similarities and Differences.</title>
        <authorList>
            <person name="Dluhosova J."/>
            <person name="Istvanek J."/>
            <person name="Nedelnik J."/>
            <person name="Repkova J."/>
        </authorList>
    </citation>
    <scope>NUCLEOTIDE SEQUENCE [LARGE SCALE GENOMIC DNA]</scope>
    <source>
        <strain evidence="2">cv. 10/8</strain>
        <tissue evidence="1">Leaf</tissue>
    </source>
</reference>
<dbReference type="AlphaFoldDB" id="A0A392PAA1"/>
<evidence type="ECO:0000313" key="2">
    <source>
        <dbReference type="Proteomes" id="UP000265520"/>
    </source>
</evidence>
<feature type="non-terminal residue" evidence="1">
    <location>
        <position position="135"/>
    </location>
</feature>
<name>A0A392PAA1_9FABA</name>
<proteinExistence type="predicted"/>
<dbReference type="EMBL" id="LXQA010069835">
    <property type="protein sequence ID" value="MCI08662.1"/>
    <property type="molecule type" value="Genomic_DNA"/>
</dbReference>
<evidence type="ECO:0000313" key="1">
    <source>
        <dbReference type="EMBL" id="MCI08662.1"/>
    </source>
</evidence>
<dbReference type="Proteomes" id="UP000265520">
    <property type="component" value="Unassembled WGS sequence"/>
</dbReference>